<keyword evidence="1" id="KW-0413">Isomerase</keyword>
<gene>
    <name evidence="1" type="ordered locus">Ferp_1031</name>
</gene>
<dbReference type="eggNOG" id="arCOG00239">
    <property type="taxonomic scope" value="Archaea"/>
</dbReference>
<reference evidence="1 2" key="2">
    <citation type="journal article" date="2011" name="Stand. Genomic Sci.">
        <title>Complete genome sequence of Ferroglobus placidus AEDII12DO.</title>
        <authorList>
            <person name="Anderson I."/>
            <person name="Risso C."/>
            <person name="Holmes D."/>
            <person name="Lucas S."/>
            <person name="Copeland A."/>
            <person name="Lapidus A."/>
            <person name="Cheng J.F."/>
            <person name="Bruce D."/>
            <person name="Goodwin L."/>
            <person name="Pitluck S."/>
            <person name="Saunders E."/>
            <person name="Brettin T."/>
            <person name="Detter J.C."/>
            <person name="Han C."/>
            <person name="Tapia R."/>
            <person name="Larimer F."/>
            <person name="Land M."/>
            <person name="Hauser L."/>
            <person name="Woyke T."/>
            <person name="Lovley D."/>
            <person name="Kyrpides N."/>
            <person name="Ivanova N."/>
        </authorList>
    </citation>
    <scope>NUCLEOTIDE SEQUENCE [LARGE SCALE GENOMIC DNA]</scope>
    <source>
        <strain evidence="2">DSM 10642 / AEDII12DO</strain>
    </source>
</reference>
<dbReference type="RefSeq" id="WP_012965536.1">
    <property type="nucleotide sequence ID" value="NC_013849.1"/>
</dbReference>
<dbReference type="PaxDb" id="589924-Ferp_1031"/>
<dbReference type="PANTHER" id="PTHR11941:SF54">
    <property type="entry name" value="ENOYL-COA HYDRATASE, MITOCHONDRIAL"/>
    <property type="match status" value="1"/>
</dbReference>
<dbReference type="GeneID" id="8778541"/>
<keyword evidence="2" id="KW-1185">Reference proteome</keyword>
<dbReference type="HOGENOM" id="CLU_009834_7_3_2"/>
<dbReference type="GO" id="GO:0016853">
    <property type="term" value="F:isomerase activity"/>
    <property type="evidence" value="ECO:0007669"/>
    <property type="project" value="UniProtKB-KW"/>
</dbReference>
<dbReference type="EMBL" id="CP001899">
    <property type="protein sequence ID" value="ADC65193.1"/>
    <property type="molecule type" value="Genomic_DNA"/>
</dbReference>
<sequence length="252" mass="28129">MEYKKIKVEKDERVARIKIANPPVNVLDMETMKEIISAIDEVEGVDVIVFSGEGKSFSAGAEIKEHFPDKAPEMIRWFTQLIDKVLRCKAITVAAVKGFALGGGFELAIACDFVLASKNAKLGVPEITLAHYPPVAIALLPRMIGWKNAYELILTGEAITAERAFEIGLVNKVFEDENFEESVNDFVNSLLEKSSVALRLTKKALLFSTEKEYLSLFDVINDVYLSQLVKSEDAVEGLKAFLEKRKPEWKGR</sequence>
<dbReference type="InterPro" id="IPR029045">
    <property type="entry name" value="ClpP/crotonase-like_dom_sf"/>
</dbReference>
<dbReference type="SUPFAM" id="SSF52096">
    <property type="entry name" value="ClpP/crotonase"/>
    <property type="match status" value="1"/>
</dbReference>
<dbReference type="PANTHER" id="PTHR11941">
    <property type="entry name" value="ENOYL-COA HYDRATASE-RELATED"/>
    <property type="match status" value="1"/>
</dbReference>
<dbReference type="Gene3D" id="3.90.226.10">
    <property type="entry name" value="2-enoyl-CoA Hydratase, Chain A, domain 1"/>
    <property type="match status" value="1"/>
</dbReference>
<dbReference type="Pfam" id="PF00378">
    <property type="entry name" value="ECH_1"/>
    <property type="match status" value="1"/>
</dbReference>
<dbReference type="GO" id="GO:0006635">
    <property type="term" value="P:fatty acid beta-oxidation"/>
    <property type="evidence" value="ECO:0007669"/>
    <property type="project" value="TreeGrafter"/>
</dbReference>
<accession>D3RXI0</accession>
<dbReference type="KEGG" id="fpl:Ferp_1031"/>
<dbReference type="CDD" id="cd06558">
    <property type="entry name" value="crotonase-like"/>
    <property type="match status" value="1"/>
</dbReference>
<dbReference type="Proteomes" id="UP000002613">
    <property type="component" value="Chromosome"/>
</dbReference>
<dbReference type="STRING" id="589924.Ferp_1031"/>
<name>D3RXI0_FERPA</name>
<dbReference type="AlphaFoldDB" id="D3RXI0"/>
<reference evidence="2" key="1">
    <citation type="submission" date="2010-02" db="EMBL/GenBank/DDBJ databases">
        <title>Complete sequence of Ferroglobus placidus DSM 10642.</title>
        <authorList>
            <consortium name="US DOE Joint Genome Institute"/>
            <person name="Lucas S."/>
            <person name="Copeland A."/>
            <person name="Lapidus A."/>
            <person name="Cheng J.-F."/>
            <person name="Bruce D."/>
            <person name="Goodwin L."/>
            <person name="Pitluck S."/>
            <person name="Saunders E."/>
            <person name="Brettin T."/>
            <person name="Detter J.C."/>
            <person name="Han C."/>
            <person name="Tapia R."/>
            <person name="Larimer F."/>
            <person name="Land M."/>
            <person name="Hauser L."/>
            <person name="Kyrpides N."/>
            <person name="Ivanova N."/>
            <person name="Holmes D."/>
            <person name="Lovley D."/>
            <person name="Kyrpides N."/>
            <person name="Anderson I.J."/>
            <person name="Woyke T."/>
        </authorList>
    </citation>
    <scope>NUCLEOTIDE SEQUENCE [LARGE SCALE GENOMIC DNA]</scope>
    <source>
        <strain evidence="2">DSM 10642 / AEDII12DO</strain>
    </source>
</reference>
<dbReference type="BRENDA" id="4.2.1.100">
    <property type="organism ID" value="13213"/>
</dbReference>
<organism evidence="1 2">
    <name type="scientific">Ferroglobus placidus (strain DSM 10642 / AEDII12DO)</name>
    <dbReference type="NCBI Taxonomy" id="589924"/>
    <lineage>
        <taxon>Archaea</taxon>
        <taxon>Methanobacteriati</taxon>
        <taxon>Methanobacteriota</taxon>
        <taxon>Archaeoglobi</taxon>
        <taxon>Archaeoglobales</taxon>
        <taxon>Archaeoglobaceae</taxon>
        <taxon>Ferroglobus</taxon>
    </lineage>
</organism>
<evidence type="ECO:0000313" key="2">
    <source>
        <dbReference type="Proteomes" id="UP000002613"/>
    </source>
</evidence>
<dbReference type="OrthoDB" id="27846at2157"/>
<dbReference type="InterPro" id="IPR001753">
    <property type="entry name" value="Enoyl-CoA_hydra/iso"/>
</dbReference>
<protein>
    <submittedName>
        <fullName evidence="1">Enoyl-CoA hydratase/isomerase</fullName>
    </submittedName>
</protein>
<evidence type="ECO:0000313" key="1">
    <source>
        <dbReference type="EMBL" id="ADC65193.1"/>
    </source>
</evidence>
<proteinExistence type="predicted"/>